<feature type="chain" id="PRO_5019179087" evidence="1">
    <location>
        <begin position="20"/>
        <end position="90"/>
    </location>
</feature>
<evidence type="ECO:0000313" key="2">
    <source>
        <dbReference type="EMBL" id="QBF81594.1"/>
    </source>
</evidence>
<reference evidence="2 3" key="1">
    <citation type="submission" date="2019-02" db="EMBL/GenBank/DDBJ databases">
        <title>Shewanella sp. D4-2 isolated from Dokdo Island.</title>
        <authorList>
            <person name="Baek K."/>
        </authorList>
    </citation>
    <scope>NUCLEOTIDE SEQUENCE [LARGE SCALE GENOMIC DNA]</scope>
    <source>
        <strain evidence="2 3">D4-2</strain>
    </source>
</reference>
<dbReference type="RefSeq" id="WP_130597568.1">
    <property type="nucleotide sequence ID" value="NZ_CP036200.1"/>
</dbReference>
<proteinExistence type="predicted"/>
<organism evidence="2 3">
    <name type="scientific">Shewanella maritima</name>
    <dbReference type="NCBI Taxonomy" id="2520507"/>
    <lineage>
        <taxon>Bacteria</taxon>
        <taxon>Pseudomonadati</taxon>
        <taxon>Pseudomonadota</taxon>
        <taxon>Gammaproteobacteria</taxon>
        <taxon>Alteromonadales</taxon>
        <taxon>Shewanellaceae</taxon>
        <taxon>Shewanella</taxon>
    </lineage>
</organism>
<sequence>MSKALIISSLLVFVTACGAQYSKSIIVEFDSTSIKVKSKETDDLLASLNSLGQCENVHLIVDKNSDHKKIVEIMATIKQSKCEKVSIQSI</sequence>
<evidence type="ECO:0000313" key="3">
    <source>
        <dbReference type="Proteomes" id="UP000291106"/>
    </source>
</evidence>
<dbReference type="Proteomes" id="UP000291106">
    <property type="component" value="Chromosome"/>
</dbReference>
<protein>
    <submittedName>
        <fullName evidence="2">Uncharacterized protein</fullName>
    </submittedName>
</protein>
<name>A0A411PDK5_9GAMM</name>
<feature type="signal peptide" evidence="1">
    <location>
        <begin position="1"/>
        <end position="19"/>
    </location>
</feature>
<accession>A0A411PDK5</accession>
<gene>
    <name evidence="2" type="ORF">EXU30_01970</name>
</gene>
<dbReference type="PROSITE" id="PS51257">
    <property type="entry name" value="PROKAR_LIPOPROTEIN"/>
    <property type="match status" value="1"/>
</dbReference>
<dbReference type="EMBL" id="CP036200">
    <property type="protein sequence ID" value="QBF81594.1"/>
    <property type="molecule type" value="Genomic_DNA"/>
</dbReference>
<evidence type="ECO:0000256" key="1">
    <source>
        <dbReference type="SAM" id="SignalP"/>
    </source>
</evidence>
<dbReference type="AlphaFoldDB" id="A0A411PDK5"/>
<keyword evidence="3" id="KW-1185">Reference proteome</keyword>
<keyword evidence="1" id="KW-0732">Signal</keyword>
<dbReference type="KEGG" id="smai:EXU30_01970"/>